<dbReference type="Gene3D" id="1.50.10.10">
    <property type="match status" value="1"/>
</dbReference>
<proteinExistence type="predicted"/>
<dbReference type="InterPro" id="IPR008928">
    <property type="entry name" value="6-hairpin_glycosidase_sf"/>
</dbReference>
<dbReference type="Pfam" id="PF17389">
    <property type="entry name" value="Bac_rhamnosid6H"/>
    <property type="match status" value="1"/>
</dbReference>
<feature type="domain" description="Alpha-L-rhamnosidase six-hairpin glycosidase" evidence="1">
    <location>
        <begin position="390"/>
        <end position="721"/>
    </location>
</feature>
<dbReference type="AlphaFoldDB" id="A0A364KR56"/>
<dbReference type="GO" id="GO:0003824">
    <property type="term" value="F:catalytic activity"/>
    <property type="evidence" value="ECO:0007669"/>
    <property type="project" value="UniProtKB-ARBA"/>
</dbReference>
<protein>
    <recommendedName>
        <fullName evidence="1">Alpha-L-rhamnosidase six-hairpin glycosidase domain-containing protein</fullName>
    </recommendedName>
</protein>
<dbReference type="InterPro" id="IPR008979">
    <property type="entry name" value="Galactose-bd-like_sf"/>
</dbReference>
<dbReference type="GO" id="GO:0005975">
    <property type="term" value="P:carbohydrate metabolic process"/>
    <property type="evidence" value="ECO:0007669"/>
    <property type="project" value="InterPro"/>
</dbReference>
<dbReference type="STRING" id="1196081.A0A364KR56"/>
<evidence type="ECO:0000313" key="2">
    <source>
        <dbReference type="EMBL" id="RAO66027.1"/>
    </source>
</evidence>
<dbReference type="Proteomes" id="UP000249363">
    <property type="component" value="Unassembled WGS sequence"/>
</dbReference>
<evidence type="ECO:0000259" key="1">
    <source>
        <dbReference type="Pfam" id="PF17389"/>
    </source>
</evidence>
<dbReference type="InterPro" id="IPR012341">
    <property type="entry name" value="6hp_glycosidase-like_sf"/>
</dbReference>
<dbReference type="RefSeq" id="XP_040730544.1">
    <property type="nucleotide sequence ID" value="XM_040874141.1"/>
</dbReference>
<comment type="caution">
    <text evidence="2">The sequence shown here is derived from an EMBL/GenBank/DDBJ whole genome shotgun (WGS) entry which is preliminary data.</text>
</comment>
<organism evidence="2 3">
    <name type="scientific">Talaromyces amestolkiae</name>
    <dbReference type="NCBI Taxonomy" id="1196081"/>
    <lineage>
        <taxon>Eukaryota</taxon>
        <taxon>Fungi</taxon>
        <taxon>Dikarya</taxon>
        <taxon>Ascomycota</taxon>
        <taxon>Pezizomycotina</taxon>
        <taxon>Eurotiomycetes</taxon>
        <taxon>Eurotiomycetidae</taxon>
        <taxon>Eurotiales</taxon>
        <taxon>Trichocomaceae</taxon>
        <taxon>Talaromyces</taxon>
        <taxon>Talaromyces sect. Talaromyces</taxon>
    </lineage>
</organism>
<dbReference type="GeneID" id="63791256"/>
<evidence type="ECO:0000313" key="3">
    <source>
        <dbReference type="Proteomes" id="UP000249363"/>
    </source>
</evidence>
<sequence>MAAEVFDTNWMWHPSFTESRAETAGLFVHFRRDFVLEKIPPGRCCQIRITADTRYKLYVNKEFVSSGPVKGDQSLWFYDEVDISPSLRLGKNRIGIYVLRFFYATRFATSFPRLSTGGVYIAHVDSQVPQSFDIGSGSLWQTAIDQSTILCIDQAEDDFLHIYERIDRNTDVQLDWVPAVLLPFQNSTGVSPPWKLSPRLIPRLQREIAQFSMIHNIQSCVQRTAWERSLITTPWQEVHLPPGTRHELELEVPYHMTAFLRFCFQRPQVGGSTVVITYAESYEDPPTLVPYLRRKGQRCNVSKSLFGPQDTYVFGGSSRCLGLCYENDEDVDETFTPFHFRTFRFIRISIEVSSASELVFKGIDVQRAKYPLDVLATLKVNPNESVTAMRLWDISIRTLENCMHDCYEDCPMYEQLQYAMDTRSSALFTYYISGDDRLAKQAIIQLHNSFQPRLGLTSSRAPTHQPQIIPHFSLYWICMLADHWTFFGDPGFLRPFIPVADAILAYFDSRIDSDTGLVKVADEIGIWHFHDWAEAWRPYGIPPAVTQTGISTYSNNLYAYTLQQASILQSTCAERDTIAQEYILRSQRVVEAVQKFCFDGEFFSDTVVTASSDKCHHRSQHNQVWAVLSGASSGKQGEDLLRRTLSPVTGQLLTPASISMSFYTLRALSMVGGDLYEESFHRFWGPWNTQIALGLTTWEEDSVSQRSDCHAWGSAPIHEYMAEVIGLRPAKPGWTCLEFQPRLSLYREIEATVPFRYNGSTALAKVSWKTSPSNEIVVSMKALGIPTAIPVSVKLPCKPEIFIQSADEIKFRLSKSQVKSKGSEVHLIVRISGNIIEDMQSGE</sequence>
<name>A0A364KR56_TALAM</name>
<dbReference type="SUPFAM" id="SSF49785">
    <property type="entry name" value="Galactose-binding domain-like"/>
    <property type="match status" value="1"/>
</dbReference>
<dbReference type="PANTHER" id="PTHR34987">
    <property type="entry name" value="C, PUTATIVE (AFU_ORTHOLOGUE AFUA_3G02880)-RELATED"/>
    <property type="match status" value="1"/>
</dbReference>
<dbReference type="PANTHER" id="PTHR34987:SF2">
    <property type="entry name" value="B, PUTATIVE (AFU_ORTHOLOGUE AFUA_7G05040)-RELATED"/>
    <property type="match status" value="1"/>
</dbReference>
<dbReference type="Gene3D" id="2.60.420.10">
    <property type="entry name" value="Maltose phosphorylase, domain 3"/>
    <property type="match status" value="1"/>
</dbReference>
<accession>A0A364KR56</accession>
<keyword evidence="3" id="KW-1185">Reference proteome</keyword>
<dbReference type="Gene3D" id="2.60.120.260">
    <property type="entry name" value="Galactose-binding domain-like"/>
    <property type="match status" value="1"/>
</dbReference>
<dbReference type="OrthoDB" id="6503935at2759"/>
<gene>
    <name evidence="2" type="ORF">BHQ10_002039</name>
</gene>
<reference evidence="2 3" key="1">
    <citation type="journal article" date="2017" name="Biotechnol. Biofuels">
        <title>Differential beta-glucosidase expression as a function of carbon source availability in Talaromyces amestolkiae: a genomic and proteomic approach.</title>
        <authorList>
            <person name="de Eugenio L.I."/>
            <person name="Mendez-Liter J.A."/>
            <person name="Nieto-Dominguez M."/>
            <person name="Alonso L."/>
            <person name="Gil-Munoz J."/>
            <person name="Barriuso J."/>
            <person name="Prieto A."/>
            <person name="Martinez M.J."/>
        </authorList>
    </citation>
    <scope>NUCLEOTIDE SEQUENCE [LARGE SCALE GENOMIC DNA]</scope>
    <source>
        <strain evidence="2 3">CIB</strain>
    </source>
</reference>
<dbReference type="EMBL" id="MIKG01000002">
    <property type="protein sequence ID" value="RAO66027.1"/>
    <property type="molecule type" value="Genomic_DNA"/>
</dbReference>
<dbReference type="InterPro" id="IPR035396">
    <property type="entry name" value="Bac_rhamnosid6H"/>
</dbReference>
<dbReference type="SUPFAM" id="SSF48208">
    <property type="entry name" value="Six-hairpin glycosidases"/>
    <property type="match status" value="1"/>
</dbReference>